<keyword evidence="3" id="KW-0723">Serine/threonine-protein kinase</keyword>
<keyword evidence="4" id="KW-0597">Phosphoprotein</keyword>
<evidence type="ECO:0000256" key="11">
    <source>
        <dbReference type="ARBA" id="ARBA00023242"/>
    </source>
</evidence>
<dbReference type="SMART" id="SM00220">
    <property type="entry name" value="S_TKc"/>
    <property type="match status" value="1"/>
</dbReference>
<comment type="catalytic activity">
    <reaction evidence="14">
        <text>L-seryl-[protein] + ATP = O-phospho-L-seryl-[protein] + ADP + H(+)</text>
        <dbReference type="Rhea" id="RHEA:17989"/>
        <dbReference type="Rhea" id="RHEA-COMP:9863"/>
        <dbReference type="Rhea" id="RHEA-COMP:11604"/>
        <dbReference type="ChEBI" id="CHEBI:15378"/>
        <dbReference type="ChEBI" id="CHEBI:29999"/>
        <dbReference type="ChEBI" id="CHEBI:30616"/>
        <dbReference type="ChEBI" id="CHEBI:83421"/>
        <dbReference type="ChEBI" id="CHEBI:456216"/>
        <dbReference type="EC" id="2.7.11.22"/>
    </reaction>
</comment>
<comment type="catalytic activity">
    <reaction evidence="13">
        <text>L-threonyl-[protein] + ATP = O-phospho-L-threonyl-[protein] + ADP + H(+)</text>
        <dbReference type="Rhea" id="RHEA:46608"/>
        <dbReference type="Rhea" id="RHEA-COMP:11060"/>
        <dbReference type="Rhea" id="RHEA-COMP:11605"/>
        <dbReference type="ChEBI" id="CHEBI:15378"/>
        <dbReference type="ChEBI" id="CHEBI:30013"/>
        <dbReference type="ChEBI" id="CHEBI:30616"/>
        <dbReference type="ChEBI" id="CHEBI:61977"/>
        <dbReference type="ChEBI" id="CHEBI:456216"/>
        <dbReference type="EC" id="2.7.11.22"/>
    </reaction>
</comment>
<dbReference type="GO" id="GO:0004693">
    <property type="term" value="F:cyclin-dependent protein serine/threonine kinase activity"/>
    <property type="evidence" value="ECO:0007669"/>
    <property type="project" value="UniProtKB-EC"/>
</dbReference>
<evidence type="ECO:0000256" key="4">
    <source>
        <dbReference type="ARBA" id="ARBA00022553"/>
    </source>
</evidence>
<evidence type="ECO:0000256" key="10">
    <source>
        <dbReference type="ARBA" id="ARBA00022840"/>
    </source>
</evidence>
<dbReference type="SUPFAM" id="SSF56112">
    <property type="entry name" value="Protein kinase-like (PK-like)"/>
    <property type="match status" value="1"/>
</dbReference>
<dbReference type="FunFam" id="1.10.510.10:FF:000706">
    <property type="entry name" value="Cyclin-dependent kinase 1"/>
    <property type="match status" value="1"/>
</dbReference>
<proteinExistence type="inferred from homology"/>
<dbReference type="PANTHER" id="PTHR24056">
    <property type="entry name" value="CELL DIVISION PROTEIN KINASE"/>
    <property type="match status" value="1"/>
</dbReference>
<sequence length="305" mass="35592">MLLGGYGVVYKAFHKQTKEPAAIKMIRLEKREEGIPATTMREIALLRELRHPNIIILHGIVLEDYRIYMVFEYFEMDLRRYIDSIPKDKLMDKIQSKIFLYQVLQGICHCHQRRVMHRDLKPQNLLINSKGLLKLGDFGLARVFGVPMRAYTHEVVTLWYRAPEIILGTDHYTLGVDMWSIGCIFAEMASKQPLFMGDSEISQLYSIFRALSTPTEENWPGVTKLPHYQELFPQWKKCELEKLLDKYMDSNDLTILKAMLSYDPAQRISAKQLLQHPYFNDIDRSKLVACDYAPVLNLSSLYRPI</sequence>
<evidence type="ECO:0000256" key="14">
    <source>
        <dbReference type="ARBA" id="ARBA00048367"/>
    </source>
</evidence>
<evidence type="ECO:0000256" key="7">
    <source>
        <dbReference type="ARBA" id="ARBA00022741"/>
    </source>
</evidence>
<comment type="subcellular location">
    <subcellularLocation>
        <location evidence="1">Nucleus</location>
    </subcellularLocation>
</comment>
<keyword evidence="7" id="KW-0547">Nucleotide-binding</keyword>
<dbReference type="GO" id="GO:0090068">
    <property type="term" value="P:positive regulation of cell cycle process"/>
    <property type="evidence" value="ECO:0007669"/>
    <property type="project" value="UniProtKB-ARBA"/>
</dbReference>
<dbReference type="InterPro" id="IPR000719">
    <property type="entry name" value="Prot_kinase_dom"/>
</dbReference>
<evidence type="ECO:0000313" key="17">
    <source>
        <dbReference type="EMBL" id="CAG9529902.1"/>
    </source>
</evidence>
<evidence type="ECO:0000256" key="9">
    <source>
        <dbReference type="ARBA" id="ARBA00022777"/>
    </source>
</evidence>
<comment type="similarity">
    <text evidence="2">Belongs to the protein kinase superfamily. CMGC Ser/Thr protein kinase family. CDC2/CDKX subfamily.</text>
</comment>
<dbReference type="Gene3D" id="3.30.200.20">
    <property type="entry name" value="Phosphorylase Kinase, domain 1"/>
    <property type="match status" value="1"/>
</dbReference>
<dbReference type="AlphaFoldDB" id="A0A8J2LN92"/>
<evidence type="ECO:0000313" key="18">
    <source>
        <dbReference type="Proteomes" id="UP000746747"/>
    </source>
</evidence>
<dbReference type="PROSITE" id="PS50011">
    <property type="entry name" value="PROTEIN_KINASE_DOM"/>
    <property type="match status" value="1"/>
</dbReference>
<keyword evidence="6" id="KW-0808">Transferase</keyword>
<keyword evidence="8" id="KW-0498">Mitosis</keyword>
<dbReference type="GO" id="GO:0008353">
    <property type="term" value="F:RNA polymerase II CTD heptapeptide repeat kinase activity"/>
    <property type="evidence" value="ECO:0007669"/>
    <property type="project" value="UniProtKB-EC"/>
</dbReference>
<gene>
    <name evidence="17" type="ORF">CJOHNSTONI_LOCUS443</name>
</gene>
<name>A0A8J2LN92_9BILA</name>
<reference evidence="17" key="1">
    <citation type="submission" date="2021-09" db="EMBL/GenBank/DDBJ databases">
        <authorList>
            <consortium name="Pathogen Informatics"/>
        </authorList>
    </citation>
    <scope>NUCLEOTIDE SEQUENCE</scope>
</reference>
<dbReference type="InterPro" id="IPR011009">
    <property type="entry name" value="Kinase-like_dom_sf"/>
</dbReference>
<dbReference type="GO" id="GO:0051446">
    <property type="term" value="P:positive regulation of meiotic cell cycle"/>
    <property type="evidence" value="ECO:0007669"/>
    <property type="project" value="UniProtKB-ARBA"/>
</dbReference>
<evidence type="ECO:0000256" key="3">
    <source>
        <dbReference type="ARBA" id="ARBA00022527"/>
    </source>
</evidence>
<dbReference type="EMBL" id="CAKAEH010000112">
    <property type="protein sequence ID" value="CAG9529902.1"/>
    <property type="molecule type" value="Genomic_DNA"/>
</dbReference>
<evidence type="ECO:0000256" key="5">
    <source>
        <dbReference type="ARBA" id="ARBA00022618"/>
    </source>
</evidence>
<dbReference type="OrthoDB" id="1732493at2759"/>
<evidence type="ECO:0000259" key="16">
    <source>
        <dbReference type="PROSITE" id="PS50011"/>
    </source>
</evidence>
<dbReference type="Proteomes" id="UP000746747">
    <property type="component" value="Unassembled WGS sequence"/>
</dbReference>
<dbReference type="GO" id="GO:0005524">
    <property type="term" value="F:ATP binding"/>
    <property type="evidence" value="ECO:0007669"/>
    <property type="project" value="UniProtKB-KW"/>
</dbReference>
<dbReference type="InterPro" id="IPR008271">
    <property type="entry name" value="Ser/Thr_kinase_AS"/>
</dbReference>
<keyword evidence="12" id="KW-0131">Cell cycle</keyword>
<dbReference type="InterPro" id="IPR050108">
    <property type="entry name" value="CDK"/>
</dbReference>
<dbReference type="Gene3D" id="1.10.510.10">
    <property type="entry name" value="Transferase(Phosphotransferase) domain 1"/>
    <property type="match status" value="1"/>
</dbReference>
<comment type="caution">
    <text evidence="17">The sequence shown here is derived from an EMBL/GenBank/DDBJ whole genome shotgun (WGS) entry which is preliminary data.</text>
</comment>
<comment type="catalytic activity">
    <reaction evidence="15">
        <text>[DNA-directed RNA polymerase] + ATP = phospho-[DNA-directed RNA polymerase] + ADP + H(+)</text>
        <dbReference type="Rhea" id="RHEA:10216"/>
        <dbReference type="Rhea" id="RHEA-COMP:11321"/>
        <dbReference type="Rhea" id="RHEA-COMP:11322"/>
        <dbReference type="ChEBI" id="CHEBI:15378"/>
        <dbReference type="ChEBI" id="CHEBI:30616"/>
        <dbReference type="ChEBI" id="CHEBI:43176"/>
        <dbReference type="ChEBI" id="CHEBI:68546"/>
        <dbReference type="ChEBI" id="CHEBI:456216"/>
        <dbReference type="EC" id="2.7.11.23"/>
    </reaction>
</comment>
<keyword evidence="5" id="KW-0132">Cell division</keyword>
<evidence type="ECO:0000256" key="15">
    <source>
        <dbReference type="ARBA" id="ARBA00049280"/>
    </source>
</evidence>
<dbReference type="GO" id="GO:0051301">
    <property type="term" value="P:cell division"/>
    <property type="evidence" value="ECO:0007669"/>
    <property type="project" value="UniProtKB-KW"/>
</dbReference>
<evidence type="ECO:0000256" key="8">
    <source>
        <dbReference type="ARBA" id="ARBA00022776"/>
    </source>
</evidence>
<evidence type="ECO:0000256" key="1">
    <source>
        <dbReference type="ARBA" id="ARBA00004123"/>
    </source>
</evidence>
<evidence type="ECO:0000256" key="13">
    <source>
        <dbReference type="ARBA" id="ARBA00047811"/>
    </source>
</evidence>
<keyword evidence="11" id="KW-0539">Nucleus</keyword>
<protein>
    <recommendedName>
        <fullName evidence="16">Protein kinase domain-containing protein</fullName>
    </recommendedName>
</protein>
<keyword evidence="10" id="KW-0067">ATP-binding</keyword>
<dbReference type="GO" id="GO:0005634">
    <property type="term" value="C:nucleus"/>
    <property type="evidence" value="ECO:0007669"/>
    <property type="project" value="UniProtKB-SubCell"/>
</dbReference>
<dbReference type="PANTHER" id="PTHR24056:SF334">
    <property type="entry name" value="CYCLIN-DEPENDENT KINASE 1"/>
    <property type="match status" value="1"/>
</dbReference>
<feature type="domain" description="Protein kinase" evidence="16">
    <location>
        <begin position="1"/>
        <end position="279"/>
    </location>
</feature>
<evidence type="ECO:0000256" key="2">
    <source>
        <dbReference type="ARBA" id="ARBA00006485"/>
    </source>
</evidence>
<dbReference type="GO" id="GO:0000086">
    <property type="term" value="P:G2/M transition of mitotic cell cycle"/>
    <property type="evidence" value="ECO:0007669"/>
    <property type="project" value="TreeGrafter"/>
</dbReference>
<evidence type="ECO:0000256" key="6">
    <source>
        <dbReference type="ARBA" id="ARBA00022679"/>
    </source>
</evidence>
<dbReference type="Pfam" id="PF00069">
    <property type="entry name" value="Pkinase"/>
    <property type="match status" value="1"/>
</dbReference>
<dbReference type="CDD" id="cd07829">
    <property type="entry name" value="STKc_CDK_like"/>
    <property type="match status" value="1"/>
</dbReference>
<accession>A0A8J2LN92</accession>
<organism evidence="17 18">
    <name type="scientific">Cercopithifilaria johnstoni</name>
    <dbReference type="NCBI Taxonomy" id="2874296"/>
    <lineage>
        <taxon>Eukaryota</taxon>
        <taxon>Metazoa</taxon>
        <taxon>Ecdysozoa</taxon>
        <taxon>Nematoda</taxon>
        <taxon>Chromadorea</taxon>
        <taxon>Rhabditida</taxon>
        <taxon>Spirurina</taxon>
        <taxon>Spiruromorpha</taxon>
        <taxon>Filarioidea</taxon>
        <taxon>Onchocercidae</taxon>
        <taxon>Cercopithifilaria</taxon>
    </lineage>
</organism>
<keyword evidence="9" id="KW-0418">Kinase</keyword>
<evidence type="ECO:0000256" key="12">
    <source>
        <dbReference type="ARBA" id="ARBA00023306"/>
    </source>
</evidence>
<keyword evidence="18" id="KW-1185">Reference proteome</keyword>
<dbReference type="GO" id="GO:0007095">
    <property type="term" value="P:mitotic G2 DNA damage checkpoint signaling"/>
    <property type="evidence" value="ECO:0007669"/>
    <property type="project" value="TreeGrafter"/>
</dbReference>
<dbReference type="PROSITE" id="PS00108">
    <property type="entry name" value="PROTEIN_KINASE_ST"/>
    <property type="match status" value="1"/>
</dbReference>